<dbReference type="EC" id="2.1.1.37" evidence="1"/>
<evidence type="ECO:0000313" key="6">
    <source>
        <dbReference type="Proteomes" id="UP001165190"/>
    </source>
</evidence>
<accession>A0A9W7JBX0</accession>
<evidence type="ECO:0000256" key="2">
    <source>
        <dbReference type="ARBA" id="ARBA00022603"/>
    </source>
</evidence>
<evidence type="ECO:0000313" key="5">
    <source>
        <dbReference type="EMBL" id="GMJ12546.1"/>
    </source>
</evidence>
<keyword evidence="6" id="KW-1185">Reference proteome</keyword>
<dbReference type="Proteomes" id="UP001165190">
    <property type="component" value="Unassembled WGS sequence"/>
</dbReference>
<dbReference type="GO" id="GO:0005634">
    <property type="term" value="C:nucleus"/>
    <property type="evidence" value="ECO:0007669"/>
    <property type="project" value="TreeGrafter"/>
</dbReference>
<dbReference type="GO" id="GO:0032259">
    <property type="term" value="P:methylation"/>
    <property type="evidence" value="ECO:0007669"/>
    <property type="project" value="UniProtKB-KW"/>
</dbReference>
<dbReference type="GO" id="GO:0003886">
    <property type="term" value="F:DNA (cytosine-5-)-methyltransferase activity"/>
    <property type="evidence" value="ECO:0007669"/>
    <property type="project" value="UniProtKB-EC"/>
</dbReference>
<evidence type="ECO:0000256" key="3">
    <source>
        <dbReference type="ARBA" id="ARBA00022679"/>
    </source>
</evidence>
<dbReference type="GO" id="GO:0003677">
    <property type="term" value="F:DNA binding"/>
    <property type="evidence" value="ECO:0007669"/>
    <property type="project" value="TreeGrafter"/>
</dbReference>
<dbReference type="AlphaFoldDB" id="A0A9W7JBX0"/>
<evidence type="ECO:0000256" key="1">
    <source>
        <dbReference type="ARBA" id="ARBA00011975"/>
    </source>
</evidence>
<reference evidence="5" key="1">
    <citation type="submission" date="2023-05" db="EMBL/GenBank/DDBJ databases">
        <title>Genome and transcriptome analyses reveal genes involved in the formation of fine ridges on petal epidermal cells in Hibiscus trionum.</title>
        <authorList>
            <person name="Koshimizu S."/>
            <person name="Masuda S."/>
            <person name="Ishii T."/>
            <person name="Shirasu K."/>
            <person name="Hoshino A."/>
            <person name="Arita M."/>
        </authorList>
    </citation>
    <scope>NUCLEOTIDE SEQUENCE</scope>
    <source>
        <strain evidence="5">Hamamatsu line</strain>
    </source>
</reference>
<dbReference type="InterPro" id="IPR050390">
    <property type="entry name" value="C5-Methyltransferase"/>
</dbReference>
<dbReference type="PANTHER" id="PTHR10629">
    <property type="entry name" value="CYTOSINE-SPECIFIC METHYLTRANSFERASE"/>
    <property type="match status" value="1"/>
</dbReference>
<comment type="caution">
    <text evidence="5">The sequence shown here is derived from an EMBL/GenBank/DDBJ whole genome shotgun (WGS) entry which is preliminary data.</text>
</comment>
<proteinExistence type="predicted"/>
<evidence type="ECO:0000256" key="4">
    <source>
        <dbReference type="ARBA" id="ARBA00022691"/>
    </source>
</evidence>
<dbReference type="GO" id="GO:0044027">
    <property type="term" value="P:negative regulation of gene expression via chromosomal CpG island methylation"/>
    <property type="evidence" value="ECO:0007669"/>
    <property type="project" value="TreeGrafter"/>
</dbReference>
<protein>
    <recommendedName>
        <fullName evidence="1">DNA (cytosine-5-)-methyltransferase</fullName>
        <ecNumber evidence="1">2.1.1.37</ecNumber>
    </recommendedName>
</protein>
<keyword evidence="3" id="KW-0808">Transferase</keyword>
<sequence length="211" mass="23932">MTGSALDIATTITNRLYDHRPSTLSEDDYTRVCLIPKRKGANFRDLPGVIVGADNVVRRDPIQEKQFLPSGKPLVPEYVFTYEQGKSKRPFARLWWDETVPTLVTYPYCHSQAILHPEQDRVLTIREYARLQGFPDYYRFCGTIKERYCQIGNAVAVPVARALGYSMGMAFQKLSGNEPLMILPSKFSLSTNMQLAKSLSQNNDDCVELNS</sequence>
<dbReference type="InterPro" id="IPR029063">
    <property type="entry name" value="SAM-dependent_MTases_sf"/>
</dbReference>
<dbReference type="InterPro" id="IPR001525">
    <property type="entry name" value="C5_MeTfrase"/>
</dbReference>
<dbReference type="PANTHER" id="PTHR10629:SF34">
    <property type="entry name" value="DNA (CYTOSINE-5)-METHYLTRANSFERASE CMT2"/>
    <property type="match status" value="1"/>
</dbReference>
<keyword evidence="2" id="KW-0489">Methyltransferase</keyword>
<dbReference type="EMBL" id="BSYR01000064">
    <property type="protein sequence ID" value="GMJ12546.1"/>
    <property type="molecule type" value="Genomic_DNA"/>
</dbReference>
<dbReference type="Pfam" id="PF00145">
    <property type="entry name" value="DNA_methylase"/>
    <property type="match status" value="1"/>
</dbReference>
<organism evidence="5 6">
    <name type="scientific">Hibiscus trionum</name>
    <name type="common">Flower of an hour</name>
    <dbReference type="NCBI Taxonomy" id="183268"/>
    <lineage>
        <taxon>Eukaryota</taxon>
        <taxon>Viridiplantae</taxon>
        <taxon>Streptophyta</taxon>
        <taxon>Embryophyta</taxon>
        <taxon>Tracheophyta</taxon>
        <taxon>Spermatophyta</taxon>
        <taxon>Magnoliopsida</taxon>
        <taxon>eudicotyledons</taxon>
        <taxon>Gunneridae</taxon>
        <taxon>Pentapetalae</taxon>
        <taxon>rosids</taxon>
        <taxon>malvids</taxon>
        <taxon>Malvales</taxon>
        <taxon>Malvaceae</taxon>
        <taxon>Malvoideae</taxon>
        <taxon>Hibiscus</taxon>
    </lineage>
</organism>
<name>A0A9W7JBX0_HIBTR</name>
<keyword evidence="4" id="KW-0949">S-adenosyl-L-methionine</keyword>
<gene>
    <name evidence="5" type="ORF">HRI_004923800</name>
</gene>
<dbReference type="OrthoDB" id="5376140at2759"/>
<dbReference type="SUPFAM" id="SSF53335">
    <property type="entry name" value="S-adenosyl-L-methionine-dependent methyltransferases"/>
    <property type="match status" value="1"/>
</dbReference>
<dbReference type="Gene3D" id="3.90.120.10">
    <property type="entry name" value="DNA Methylase, subunit A, domain 2"/>
    <property type="match status" value="1"/>
</dbReference>